<accession>A0A5J6SLV5</accession>
<evidence type="ECO:0000313" key="2">
    <source>
        <dbReference type="Proteomes" id="UP000325517"/>
    </source>
</evidence>
<dbReference type="AlphaFoldDB" id="A0A5J6SLV5"/>
<organism evidence="1 2">
    <name type="scientific">Psychrobacillus glaciei</name>
    <dbReference type="NCBI Taxonomy" id="2283160"/>
    <lineage>
        <taxon>Bacteria</taxon>
        <taxon>Bacillati</taxon>
        <taxon>Bacillota</taxon>
        <taxon>Bacilli</taxon>
        <taxon>Bacillales</taxon>
        <taxon>Bacillaceae</taxon>
        <taxon>Psychrobacillus</taxon>
    </lineage>
</organism>
<evidence type="ECO:0000313" key="1">
    <source>
        <dbReference type="EMBL" id="QFF98980.1"/>
    </source>
</evidence>
<name>A0A5J6SLV5_9BACI</name>
<dbReference type="OrthoDB" id="2679448at2"/>
<reference evidence="1 2" key="1">
    <citation type="submission" date="2018-07" db="EMBL/GenBank/DDBJ databases">
        <title>Complete genome sequence of Psychrobacillus sp. PB01, isolated from iceberg, and comparative genome analysis of Psychrobacillus strains.</title>
        <authorList>
            <person name="Lee P.C."/>
        </authorList>
    </citation>
    <scope>NUCLEOTIDE SEQUENCE [LARGE SCALE GENOMIC DNA]</scope>
    <source>
        <strain evidence="1 2">PB01</strain>
    </source>
</reference>
<sequence length="163" mass="18727">MNKRFKILIILSIILAVSWLAVSFFSQDKKTAEEIANKVFSYPLPPKTKLLEQGFDYGVGYGGGPWGSGGRPTLVVYKKLYSELSEKEVYEYYKESERVLESGFEIYFEGDEEINKTFDGKRTWYEGKTRENLHAKDNTGEPIEFIVQVRTEFTSAFGALARY</sequence>
<dbReference type="KEGG" id="psyo:PB01_09115"/>
<dbReference type="EMBL" id="CP031223">
    <property type="protein sequence ID" value="QFF98980.1"/>
    <property type="molecule type" value="Genomic_DNA"/>
</dbReference>
<dbReference type="RefSeq" id="WP_151699911.1">
    <property type="nucleotide sequence ID" value="NZ_CP031223.1"/>
</dbReference>
<proteinExistence type="predicted"/>
<protein>
    <submittedName>
        <fullName evidence="1">Uncharacterized protein</fullName>
    </submittedName>
</protein>
<gene>
    <name evidence="1" type="ORF">PB01_09115</name>
</gene>
<keyword evidence="2" id="KW-1185">Reference proteome</keyword>
<dbReference type="Proteomes" id="UP000325517">
    <property type="component" value="Chromosome"/>
</dbReference>